<dbReference type="Pfam" id="PF04012">
    <property type="entry name" value="PspA_IM30"/>
    <property type="match status" value="1"/>
</dbReference>
<protein>
    <submittedName>
        <fullName evidence="3">PspA/IM30 family protein</fullName>
    </submittedName>
</protein>
<evidence type="ECO:0000313" key="4">
    <source>
        <dbReference type="Proteomes" id="UP000639274"/>
    </source>
</evidence>
<evidence type="ECO:0000256" key="1">
    <source>
        <dbReference type="ARBA" id="ARBA00043985"/>
    </source>
</evidence>
<reference evidence="3 4" key="1">
    <citation type="submission" date="2021-03" db="EMBL/GenBank/DDBJ databases">
        <title>Lysobacter sp. nov. isolated from soil of gangwondo yeongwol, south Korea.</title>
        <authorList>
            <person name="Kim K.R."/>
            <person name="Kim K.H."/>
            <person name="Jeon C.O."/>
        </authorList>
    </citation>
    <scope>NUCLEOTIDE SEQUENCE [LARGE SCALE GENOMIC DNA]</scope>
    <source>
        <strain evidence="3 4">R19</strain>
    </source>
</reference>
<keyword evidence="2" id="KW-0175">Coiled coil</keyword>
<dbReference type="PANTHER" id="PTHR31088:SF9">
    <property type="entry name" value="PHAGE SHOCK PROTEIN A"/>
    <property type="match status" value="1"/>
</dbReference>
<dbReference type="RefSeq" id="WP_200613354.1">
    <property type="nucleotide sequence ID" value="NZ_CP071518.1"/>
</dbReference>
<name>A0A974XYH3_9GAMM</name>
<dbReference type="PANTHER" id="PTHR31088">
    <property type="entry name" value="MEMBRANE-ASSOCIATED PROTEIN VIPP1, CHLOROPLASTIC"/>
    <property type="match status" value="1"/>
</dbReference>
<evidence type="ECO:0000313" key="3">
    <source>
        <dbReference type="EMBL" id="QSX78122.1"/>
    </source>
</evidence>
<sequence length="249" mass="26816">MSIINKLFTLFRGTAHEAGQAVVDNNAIKILDQEMRDAGTQLARSRDELTKLMAQSKLSQGKLDARAAKMAEFGRYIEGALGKGDQALALEVAGKLAPLETEQKAEAASKQALDRSIATLKDTIKKTELRLNGMRTQIDQVKATEAVQRAQAAIAQRHAGTNSQMTSALDSLARIQERQAEKAARIEAAEELEADAGDGDLNKRLAAAGLLTDSSDAHAVLARFSQPKQLTHENTTTVHALPAPDHTSR</sequence>
<dbReference type="AlphaFoldDB" id="A0A974XYH3"/>
<evidence type="ECO:0000256" key="2">
    <source>
        <dbReference type="SAM" id="Coils"/>
    </source>
</evidence>
<accession>A0A974XYH3</accession>
<dbReference type="KEGG" id="lsf:I8J32_015705"/>
<dbReference type="Proteomes" id="UP000639274">
    <property type="component" value="Chromosome"/>
</dbReference>
<comment type="similarity">
    <text evidence="1">Belongs to the PspA/Vipp/IM30 family.</text>
</comment>
<keyword evidence="4" id="KW-1185">Reference proteome</keyword>
<dbReference type="EMBL" id="CP071518">
    <property type="protein sequence ID" value="QSX78122.1"/>
    <property type="molecule type" value="Genomic_DNA"/>
</dbReference>
<dbReference type="InterPro" id="IPR007157">
    <property type="entry name" value="PspA_VIPP1"/>
</dbReference>
<organism evidence="3 4">
    <name type="scientific">Agrilutibacter solisilvae</name>
    <dbReference type="NCBI Taxonomy" id="2763317"/>
    <lineage>
        <taxon>Bacteria</taxon>
        <taxon>Pseudomonadati</taxon>
        <taxon>Pseudomonadota</taxon>
        <taxon>Gammaproteobacteria</taxon>
        <taxon>Lysobacterales</taxon>
        <taxon>Lysobacteraceae</taxon>
        <taxon>Agrilutibacter</taxon>
    </lineage>
</organism>
<gene>
    <name evidence="3" type="ORF">I8J32_015705</name>
</gene>
<proteinExistence type="inferred from homology"/>
<feature type="coiled-coil region" evidence="2">
    <location>
        <begin position="110"/>
        <end position="144"/>
    </location>
</feature>